<evidence type="ECO:0000256" key="4">
    <source>
        <dbReference type="ARBA" id="ARBA00022679"/>
    </source>
</evidence>
<dbReference type="PROSITE" id="PS50052">
    <property type="entry name" value="GUANYLATE_KINASE_2"/>
    <property type="match status" value="1"/>
</dbReference>
<dbReference type="Proteomes" id="UP000177958">
    <property type="component" value="Unassembled WGS sequence"/>
</dbReference>
<dbReference type="EMBL" id="MFKX01000005">
    <property type="protein sequence ID" value="OGG58279.1"/>
    <property type="molecule type" value="Genomic_DNA"/>
</dbReference>
<comment type="subunit">
    <text evidence="10">Monomer.</text>
</comment>
<feature type="binding site" evidence="10">
    <location>
        <begin position="12"/>
        <end position="19"/>
    </location>
    <ligand>
        <name>ATP</name>
        <dbReference type="ChEBI" id="CHEBI:30616"/>
    </ligand>
</feature>
<feature type="binding site" evidence="10">
    <location>
        <begin position="14"/>
        <end position="19"/>
    </location>
    <ligand>
        <name>substrate</name>
    </ligand>
</feature>
<feature type="region of interest" description="Interaction with substrate tRNA" evidence="10">
    <location>
        <begin position="37"/>
        <end position="40"/>
    </location>
</feature>
<dbReference type="GO" id="GO:0006400">
    <property type="term" value="P:tRNA modification"/>
    <property type="evidence" value="ECO:0007669"/>
    <property type="project" value="TreeGrafter"/>
</dbReference>
<name>A0A1F6DA17_9BACT</name>
<evidence type="ECO:0000256" key="5">
    <source>
        <dbReference type="ARBA" id="ARBA00022694"/>
    </source>
</evidence>
<keyword evidence="5 10" id="KW-0819">tRNA processing</keyword>
<dbReference type="InterPro" id="IPR018022">
    <property type="entry name" value="IPT"/>
</dbReference>
<evidence type="ECO:0000313" key="13">
    <source>
        <dbReference type="Proteomes" id="UP000177958"/>
    </source>
</evidence>
<dbReference type="Gene3D" id="1.10.20.140">
    <property type="match status" value="1"/>
</dbReference>
<dbReference type="SUPFAM" id="SSF52540">
    <property type="entry name" value="P-loop containing nucleoside triphosphate hydrolases"/>
    <property type="match status" value="1"/>
</dbReference>
<comment type="caution">
    <text evidence="10">Lacks conserved residue(s) required for the propagation of feature annotation.</text>
</comment>
<dbReference type="NCBIfam" id="TIGR00174">
    <property type="entry name" value="miaA"/>
    <property type="match status" value="1"/>
</dbReference>
<gene>
    <name evidence="10" type="primary">miaA</name>
    <name evidence="12" type="ORF">A2853_00710</name>
</gene>
<evidence type="ECO:0000313" key="12">
    <source>
        <dbReference type="EMBL" id="OGG58279.1"/>
    </source>
</evidence>
<keyword evidence="7 10" id="KW-0067">ATP-binding</keyword>
<dbReference type="InterPro" id="IPR039657">
    <property type="entry name" value="Dimethylallyltransferase"/>
</dbReference>
<evidence type="ECO:0000256" key="2">
    <source>
        <dbReference type="ARBA" id="ARBA00003213"/>
    </source>
</evidence>
<reference evidence="12 13" key="1">
    <citation type="journal article" date="2016" name="Nat. Commun.">
        <title>Thousands of microbial genomes shed light on interconnected biogeochemical processes in an aquifer system.</title>
        <authorList>
            <person name="Anantharaman K."/>
            <person name="Brown C.T."/>
            <person name="Hug L.A."/>
            <person name="Sharon I."/>
            <person name="Castelle C.J."/>
            <person name="Probst A.J."/>
            <person name="Thomas B.C."/>
            <person name="Singh A."/>
            <person name="Wilkins M.J."/>
            <person name="Karaoz U."/>
            <person name="Brodie E.L."/>
            <person name="Williams K.H."/>
            <person name="Hubbard S.S."/>
            <person name="Banfield J.F."/>
        </authorList>
    </citation>
    <scope>NUCLEOTIDE SEQUENCE [LARGE SCALE GENOMIC DNA]</scope>
</reference>
<evidence type="ECO:0000256" key="1">
    <source>
        <dbReference type="ARBA" id="ARBA00001946"/>
    </source>
</evidence>
<feature type="domain" description="Guanylate kinase-like" evidence="11">
    <location>
        <begin position="5"/>
        <end position="201"/>
    </location>
</feature>
<dbReference type="PANTHER" id="PTHR11088:SF60">
    <property type="entry name" value="TRNA DIMETHYLALLYLTRANSFERASE"/>
    <property type="match status" value="1"/>
</dbReference>
<evidence type="ECO:0000256" key="3">
    <source>
        <dbReference type="ARBA" id="ARBA00005842"/>
    </source>
</evidence>
<keyword evidence="4 10" id="KW-0808">Transferase</keyword>
<dbReference type="GO" id="GO:0052381">
    <property type="term" value="F:tRNA dimethylallyltransferase activity"/>
    <property type="evidence" value="ECO:0007669"/>
    <property type="project" value="UniProtKB-UniRule"/>
</dbReference>
<feature type="site" description="Interaction with substrate tRNA" evidence="10">
    <location>
        <position position="126"/>
    </location>
</feature>
<dbReference type="GO" id="GO:0005524">
    <property type="term" value="F:ATP binding"/>
    <property type="evidence" value="ECO:0007669"/>
    <property type="project" value="UniProtKB-UniRule"/>
</dbReference>
<dbReference type="Pfam" id="PF01715">
    <property type="entry name" value="IPPT"/>
    <property type="match status" value="1"/>
</dbReference>
<comment type="cofactor">
    <cofactor evidence="1 10">
        <name>Mg(2+)</name>
        <dbReference type="ChEBI" id="CHEBI:18420"/>
    </cofactor>
</comment>
<evidence type="ECO:0000256" key="9">
    <source>
        <dbReference type="ARBA" id="ARBA00049563"/>
    </source>
</evidence>
<comment type="catalytic activity">
    <reaction evidence="9 10">
        <text>adenosine(37) in tRNA + dimethylallyl diphosphate = N(6)-dimethylallyladenosine(37) in tRNA + diphosphate</text>
        <dbReference type="Rhea" id="RHEA:26482"/>
        <dbReference type="Rhea" id="RHEA-COMP:10162"/>
        <dbReference type="Rhea" id="RHEA-COMP:10375"/>
        <dbReference type="ChEBI" id="CHEBI:33019"/>
        <dbReference type="ChEBI" id="CHEBI:57623"/>
        <dbReference type="ChEBI" id="CHEBI:74411"/>
        <dbReference type="ChEBI" id="CHEBI:74415"/>
        <dbReference type="EC" id="2.5.1.75"/>
    </reaction>
</comment>
<dbReference type="EC" id="2.5.1.75" evidence="10"/>
<protein>
    <recommendedName>
        <fullName evidence="10">tRNA dimethylallyltransferase</fullName>
        <ecNumber evidence="10">2.5.1.75</ecNumber>
    </recommendedName>
    <alternativeName>
        <fullName evidence="10">Dimethylallyl diphosphate:tRNA dimethylallyltransferase</fullName>
        <shortName evidence="10">DMAPP:tRNA dimethylallyltransferase</shortName>
        <shortName evidence="10">DMATase</shortName>
    </alternativeName>
    <alternativeName>
        <fullName evidence="10">Isopentenyl-diphosphate:tRNA isopentenyltransferase</fullName>
        <shortName evidence="10">IPP transferase</shortName>
        <shortName evidence="10">IPPT</shortName>
        <shortName evidence="10">IPTase</shortName>
    </alternativeName>
</protein>
<accession>A0A1F6DA17</accession>
<proteinExistence type="inferred from homology"/>
<evidence type="ECO:0000256" key="10">
    <source>
        <dbReference type="HAMAP-Rule" id="MF_00185"/>
    </source>
</evidence>
<comment type="function">
    <text evidence="2 10">Catalyzes the transfer of a dimethylallyl group onto the adenine at position 37 in tRNAs that read codons beginning with uridine, leading to the formation of N6-(dimethylallyl)adenosine (i(6)A).</text>
</comment>
<dbReference type="AlphaFoldDB" id="A0A1F6DA17"/>
<keyword evidence="8 10" id="KW-0460">Magnesium</keyword>
<organism evidence="12 13">
    <name type="scientific">Candidatus Kaiserbacteria bacterium RIFCSPHIGHO2_01_FULL_55_17</name>
    <dbReference type="NCBI Taxonomy" id="1798484"/>
    <lineage>
        <taxon>Bacteria</taxon>
        <taxon>Candidatus Kaiseribacteriota</taxon>
    </lineage>
</organism>
<feature type="site" description="Interaction with substrate tRNA" evidence="10">
    <location>
        <position position="103"/>
    </location>
</feature>
<comment type="caution">
    <text evidence="12">The sequence shown here is derived from an EMBL/GenBank/DDBJ whole genome shotgun (WGS) entry which is preliminary data.</text>
</comment>
<keyword evidence="6 10" id="KW-0547">Nucleotide-binding</keyword>
<evidence type="ECO:0000256" key="8">
    <source>
        <dbReference type="ARBA" id="ARBA00022842"/>
    </source>
</evidence>
<dbReference type="InterPro" id="IPR027417">
    <property type="entry name" value="P-loop_NTPase"/>
</dbReference>
<evidence type="ECO:0000256" key="6">
    <source>
        <dbReference type="ARBA" id="ARBA00022741"/>
    </source>
</evidence>
<dbReference type="HAMAP" id="MF_00185">
    <property type="entry name" value="IPP_trans"/>
    <property type="match status" value="1"/>
</dbReference>
<dbReference type="InterPro" id="IPR008144">
    <property type="entry name" value="Guanylate_kin-like_dom"/>
</dbReference>
<dbReference type="Gene3D" id="3.40.50.300">
    <property type="entry name" value="P-loop containing nucleotide triphosphate hydrolases"/>
    <property type="match status" value="1"/>
</dbReference>
<evidence type="ECO:0000256" key="7">
    <source>
        <dbReference type="ARBA" id="ARBA00022840"/>
    </source>
</evidence>
<evidence type="ECO:0000259" key="11">
    <source>
        <dbReference type="PROSITE" id="PS50052"/>
    </source>
</evidence>
<comment type="similarity">
    <text evidence="3 10">Belongs to the IPP transferase family.</text>
</comment>
<sequence length="297" mass="33965">MRKYQKILVIVGPTSSGKSALAVKLARKFNGEVIAADSRQVYRGLDIGTGKITKREAQGVRHHLLDIASPKRTFTANDFAERASLAIDDIAGRGKLPIVTGGTGFYVDTLTGRIALPNVAPNAKLRAQLEKMTVKQLFVLLKKKDPRRAKTIEPHNKRRLIRALEIARALGHVPPTRSHTTYNVLWLGIAPPMKELGRKIAVRLHSRIKQGMITEAKRLHARGLSYQRMQELGLEYRALARHLQGKITRAQMVEELNRDIRRYAKKQLAYWKRNEKIRWFAREQRKKIPKVVKNWLR</sequence>
<dbReference type="PANTHER" id="PTHR11088">
    <property type="entry name" value="TRNA DIMETHYLALLYLTRANSFERASE"/>
    <property type="match status" value="1"/>
</dbReference>